<keyword evidence="2" id="KW-1185">Reference proteome</keyword>
<gene>
    <name evidence="1" type="ORF">SAMN06265373_104210</name>
</gene>
<protein>
    <submittedName>
        <fullName evidence="1">Uncharacterized protein</fullName>
    </submittedName>
</protein>
<proteinExistence type="predicted"/>
<accession>A0ABY1P1C9</accession>
<sequence length="209" mass="22486">MSSEPVTQGSRGPSLQVLASKGFYQKGGDIRFLDQGLASKVVSTSVLFIAGSNKNHRAQGNVVYFDATVGTQPSGFQGAELISDRAFANWSKEDLAAVHGDIQSRKTSQKVQTLAMQTAQVSICASGTVALDDRVVRENVPLSAAESARVQSALGGDLDNLLGKTQQELDQAGIGYLGKRETRVVPNLRYVTHRRSGENMAKLRLKCVY</sequence>
<dbReference type="EMBL" id="FXTY01000004">
    <property type="protein sequence ID" value="SMP22493.1"/>
    <property type="molecule type" value="Genomic_DNA"/>
</dbReference>
<reference evidence="1 2" key="1">
    <citation type="submission" date="2017-05" db="EMBL/GenBank/DDBJ databases">
        <authorList>
            <person name="Varghese N."/>
            <person name="Submissions S."/>
        </authorList>
    </citation>
    <scope>NUCLEOTIDE SEQUENCE [LARGE SCALE GENOMIC DNA]</scope>
    <source>
        <strain evidence="1 2">DSM 29734</strain>
    </source>
</reference>
<dbReference type="Proteomes" id="UP001157961">
    <property type="component" value="Unassembled WGS sequence"/>
</dbReference>
<comment type="caution">
    <text evidence="1">The sequence shown here is derived from an EMBL/GenBank/DDBJ whole genome shotgun (WGS) entry which is preliminary data.</text>
</comment>
<evidence type="ECO:0000313" key="1">
    <source>
        <dbReference type="EMBL" id="SMP22493.1"/>
    </source>
</evidence>
<name>A0ABY1P1C9_9RHOB</name>
<evidence type="ECO:0000313" key="2">
    <source>
        <dbReference type="Proteomes" id="UP001157961"/>
    </source>
</evidence>
<organism evidence="1 2">
    <name type="scientific">Shimia sagamensis</name>
    <dbReference type="NCBI Taxonomy" id="1566352"/>
    <lineage>
        <taxon>Bacteria</taxon>
        <taxon>Pseudomonadati</taxon>
        <taxon>Pseudomonadota</taxon>
        <taxon>Alphaproteobacteria</taxon>
        <taxon>Rhodobacterales</taxon>
        <taxon>Roseobacteraceae</taxon>
    </lineage>
</organism>